<dbReference type="KEGG" id="cace:CACET_c10370"/>
<feature type="compositionally biased region" description="Basic residues" evidence="1">
    <location>
        <begin position="10"/>
        <end position="19"/>
    </location>
</feature>
<proteinExistence type="predicted"/>
<evidence type="ECO:0000256" key="1">
    <source>
        <dbReference type="SAM" id="MobiDB-lite"/>
    </source>
</evidence>
<dbReference type="InterPro" id="IPR058493">
    <property type="entry name" value="DUF8180"/>
</dbReference>
<feature type="region of interest" description="Disordered" evidence="1">
    <location>
        <begin position="1"/>
        <end position="37"/>
    </location>
</feature>
<sequence length="104" mass="12296">MCCNDNNHSHEHHHHHSHEHSHDHDHDHHHGCCSDDSHLSQDEKTLRVLLVHWINHNRTHQDSFLEWVEKAKNMDKAAAADNIQKAVEFMEKANEMLIEAKKHM</sequence>
<dbReference type="AlphaFoldDB" id="A0A0D8ID65"/>
<feature type="domain" description="DUF8180" evidence="2">
    <location>
        <begin position="46"/>
        <end position="104"/>
    </location>
</feature>
<dbReference type="Pfam" id="PF26551">
    <property type="entry name" value="DUF8180"/>
    <property type="match status" value="1"/>
</dbReference>
<dbReference type="PATRIC" id="fig|84022.5.peg.2289"/>
<dbReference type="RefSeq" id="WP_044823332.1">
    <property type="nucleotide sequence ID" value="NZ_CP009687.1"/>
</dbReference>
<reference evidence="3 4" key="1">
    <citation type="submission" date="2014-10" db="EMBL/GenBank/DDBJ databases">
        <title>Genome sequence of Clostridium aceticum DSM 1496.</title>
        <authorList>
            <person name="Poehlein A."/>
            <person name="Schiel-Bengelsdorf B."/>
            <person name="Gottschalk G."/>
            <person name="Duerre P."/>
            <person name="Daniel R."/>
        </authorList>
    </citation>
    <scope>NUCLEOTIDE SEQUENCE [LARGE SCALE GENOMIC DNA]</scope>
    <source>
        <strain evidence="3 4">DSM 1496</strain>
    </source>
</reference>
<evidence type="ECO:0000259" key="2">
    <source>
        <dbReference type="Pfam" id="PF26551"/>
    </source>
</evidence>
<protein>
    <recommendedName>
        <fullName evidence="2">DUF8180 domain-containing protein</fullName>
    </recommendedName>
</protein>
<organism evidence="3 4">
    <name type="scientific">Clostridium aceticum</name>
    <dbReference type="NCBI Taxonomy" id="84022"/>
    <lineage>
        <taxon>Bacteria</taxon>
        <taxon>Bacillati</taxon>
        <taxon>Bacillota</taxon>
        <taxon>Clostridia</taxon>
        <taxon>Eubacteriales</taxon>
        <taxon>Clostridiaceae</taxon>
        <taxon>Clostridium</taxon>
    </lineage>
</organism>
<gene>
    <name evidence="3" type="ORF">CACET_c10370</name>
</gene>
<evidence type="ECO:0000313" key="3">
    <source>
        <dbReference type="EMBL" id="AKL94540.1"/>
    </source>
</evidence>
<dbReference type="EMBL" id="CP009687">
    <property type="protein sequence ID" value="AKL94540.1"/>
    <property type="molecule type" value="Genomic_DNA"/>
</dbReference>
<dbReference type="STRING" id="84022.CACET_c10370"/>
<evidence type="ECO:0000313" key="4">
    <source>
        <dbReference type="Proteomes" id="UP000035704"/>
    </source>
</evidence>
<dbReference type="Proteomes" id="UP000035704">
    <property type="component" value="Chromosome"/>
</dbReference>
<keyword evidence="4" id="KW-1185">Reference proteome</keyword>
<feature type="compositionally biased region" description="Basic and acidic residues" evidence="1">
    <location>
        <begin position="20"/>
        <end position="37"/>
    </location>
</feature>
<name>A0A0D8ID65_9CLOT</name>
<accession>A0A0D8ID65</accession>
<dbReference type="OrthoDB" id="1779770at2"/>